<keyword evidence="4" id="KW-1185">Reference proteome</keyword>
<dbReference type="EMBL" id="JAAXPR010000002">
    <property type="protein sequence ID" value="NKZ19580.1"/>
    <property type="molecule type" value="Genomic_DNA"/>
</dbReference>
<dbReference type="RefSeq" id="WP_168548334.1">
    <property type="nucleotide sequence ID" value="NZ_JAAXPR010000002.1"/>
</dbReference>
<evidence type="ECO:0000259" key="2">
    <source>
        <dbReference type="Pfam" id="PF19804"/>
    </source>
</evidence>
<name>A0A7X6S0Q3_9STRE</name>
<feature type="region of interest" description="Disordered" evidence="1">
    <location>
        <begin position="1"/>
        <end position="63"/>
    </location>
</feature>
<dbReference type="Pfam" id="PF19804">
    <property type="entry name" value="DUF6287"/>
    <property type="match status" value="1"/>
</dbReference>
<evidence type="ECO:0000256" key="1">
    <source>
        <dbReference type="SAM" id="MobiDB-lite"/>
    </source>
</evidence>
<comment type="caution">
    <text evidence="3">The sequence shown here is derived from an EMBL/GenBank/DDBJ whole genome shotgun (WGS) entry which is preliminary data.</text>
</comment>
<dbReference type="Proteomes" id="UP000522720">
    <property type="component" value="Unassembled WGS sequence"/>
</dbReference>
<dbReference type="AlphaFoldDB" id="A0A7X6S0Q3"/>
<feature type="domain" description="DUF6287" evidence="2">
    <location>
        <begin position="81"/>
        <end position="113"/>
    </location>
</feature>
<feature type="compositionally biased region" description="Polar residues" evidence="1">
    <location>
        <begin position="1"/>
        <end position="40"/>
    </location>
</feature>
<protein>
    <recommendedName>
        <fullName evidence="2">DUF6287 domain-containing protein</fullName>
    </recommendedName>
</protein>
<organism evidence="3 4">
    <name type="scientific">Streptococcus ovuberis</name>
    <dbReference type="NCBI Taxonomy" id="1936207"/>
    <lineage>
        <taxon>Bacteria</taxon>
        <taxon>Bacillati</taxon>
        <taxon>Bacillota</taxon>
        <taxon>Bacilli</taxon>
        <taxon>Lactobacillales</taxon>
        <taxon>Streptococcaceae</taxon>
        <taxon>Streptococcus</taxon>
    </lineage>
</organism>
<accession>A0A7X6S0Q3</accession>
<reference evidence="3 4" key="1">
    <citation type="submission" date="2020-04" db="EMBL/GenBank/DDBJ databases">
        <title>MicrobeNet Type strains.</title>
        <authorList>
            <person name="Nicholson A.C."/>
        </authorList>
    </citation>
    <scope>NUCLEOTIDE SEQUENCE [LARGE SCALE GENOMIC DNA]</scope>
    <source>
        <strain evidence="3 4">CCUG 69612</strain>
    </source>
</reference>
<evidence type="ECO:0000313" key="4">
    <source>
        <dbReference type="Proteomes" id="UP000522720"/>
    </source>
</evidence>
<gene>
    <name evidence="3" type="ORF">HF992_01710</name>
</gene>
<evidence type="ECO:0000313" key="3">
    <source>
        <dbReference type="EMBL" id="NKZ19580.1"/>
    </source>
</evidence>
<sequence length="113" mass="11869">METKTAQNTTETRTSSQANTSKETPKSMTTTSTKLETGQTPKVEPKSEPNNPPTAEIASTVPEKVGTTTTAAYTSVQSQSSISSEAIVNGEFNSIGGNWQNDLGEPVVFNNGG</sequence>
<proteinExistence type="predicted"/>
<dbReference type="InterPro" id="IPR046254">
    <property type="entry name" value="DUF6287"/>
</dbReference>